<feature type="chain" id="PRO_5031367162" evidence="12">
    <location>
        <begin position="21"/>
        <end position="692"/>
    </location>
</feature>
<evidence type="ECO:0000313" key="16">
    <source>
        <dbReference type="Proteomes" id="UP000465810"/>
    </source>
</evidence>
<evidence type="ECO:0000256" key="8">
    <source>
        <dbReference type="ARBA" id="ARBA00023170"/>
    </source>
</evidence>
<dbReference type="InterPro" id="IPR012910">
    <property type="entry name" value="Plug_dom"/>
</dbReference>
<dbReference type="GO" id="GO:0044718">
    <property type="term" value="P:siderophore transmembrane transport"/>
    <property type="evidence" value="ECO:0007669"/>
    <property type="project" value="TreeGrafter"/>
</dbReference>
<dbReference type="AlphaFoldDB" id="A0A7X4GKI0"/>
<comment type="caution">
    <text evidence="15">The sequence shown here is derived from an EMBL/GenBank/DDBJ whole genome shotgun (WGS) entry which is preliminary data.</text>
</comment>
<evidence type="ECO:0000256" key="1">
    <source>
        <dbReference type="ARBA" id="ARBA00004571"/>
    </source>
</evidence>
<dbReference type="InterPro" id="IPR036942">
    <property type="entry name" value="Beta-barrel_TonB_sf"/>
</dbReference>
<feature type="signal peptide" evidence="12">
    <location>
        <begin position="1"/>
        <end position="20"/>
    </location>
</feature>
<accession>A0A7X4GKI0</accession>
<dbReference type="Gene3D" id="2.170.130.10">
    <property type="entry name" value="TonB-dependent receptor, plug domain"/>
    <property type="match status" value="1"/>
</dbReference>
<organism evidence="15 16">
    <name type="scientific">Novosphingobium silvae</name>
    <dbReference type="NCBI Taxonomy" id="2692619"/>
    <lineage>
        <taxon>Bacteria</taxon>
        <taxon>Pseudomonadati</taxon>
        <taxon>Pseudomonadota</taxon>
        <taxon>Alphaproteobacteria</taxon>
        <taxon>Sphingomonadales</taxon>
        <taxon>Sphingomonadaceae</taxon>
        <taxon>Novosphingobium</taxon>
    </lineage>
</organism>
<evidence type="ECO:0000256" key="7">
    <source>
        <dbReference type="ARBA" id="ARBA00023136"/>
    </source>
</evidence>
<keyword evidence="8 15" id="KW-0675">Receptor</keyword>
<dbReference type="PANTHER" id="PTHR30069:SF29">
    <property type="entry name" value="HEMOGLOBIN AND HEMOGLOBIN-HAPTOGLOBIN-BINDING PROTEIN 1-RELATED"/>
    <property type="match status" value="1"/>
</dbReference>
<dbReference type="Pfam" id="PF00593">
    <property type="entry name" value="TonB_dep_Rec_b-barrel"/>
    <property type="match status" value="1"/>
</dbReference>
<dbReference type="CDD" id="cd01347">
    <property type="entry name" value="ligand_gated_channel"/>
    <property type="match status" value="1"/>
</dbReference>
<dbReference type="PROSITE" id="PS52016">
    <property type="entry name" value="TONB_DEPENDENT_REC_3"/>
    <property type="match status" value="1"/>
</dbReference>
<evidence type="ECO:0000259" key="14">
    <source>
        <dbReference type="Pfam" id="PF07715"/>
    </source>
</evidence>
<gene>
    <name evidence="15" type="ORF">GR702_21675</name>
</gene>
<comment type="similarity">
    <text evidence="10 11">Belongs to the TonB-dependent receptor family.</text>
</comment>
<keyword evidence="7 10" id="KW-0472">Membrane</keyword>
<protein>
    <submittedName>
        <fullName evidence="15">TonB-dependent receptor</fullName>
    </submittedName>
</protein>
<keyword evidence="4 10" id="KW-0812">Transmembrane</keyword>
<dbReference type="Proteomes" id="UP000465810">
    <property type="component" value="Unassembled WGS sequence"/>
</dbReference>
<feature type="domain" description="TonB-dependent receptor-like beta-barrel" evidence="13">
    <location>
        <begin position="217"/>
        <end position="666"/>
    </location>
</feature>
<dbReference type="GO" id="GO:0015344">
    <property type="term" value="F:siderophore uptake transmembrane transporter activity"/>
    <property type="evidence" value="ECO:0007669"/>
    <property type="project" value="TreeGrafter"/>
</dbReference>
<evidence type="ECO:0000256" key="2">
    <source>
        <dbReference type="ARBA" id="ARBA00022448"/>
    </source>
</evidence>
<dbReference type="InterPro" id="IPR039426">
    <property type="entry name" value="TonB-dep_rcpt-like"/>
</dbReference>
<reference evidence="15 16" key="1">
    <citation type="submission" date="2019-12" db="EMBL/GenBank/DDBJ databases">
        <authorList>
            <person name="Feng G."/>
            <person name="Zhu H."/>
        </authorList>
    </citation>
    <scope>NUCLEOTIDE SEQUENCE [LARGE SCALE GENOMIC DNA]</scope>
    <source>
        <strain evidence="15 16">FGD1</strain>
    </source>
</reference>
<keyword evidence="6 11" id="KW-0798">TonB box</keyword>
<evidence type="ECO:0000256" key="5">
    <source>
        <dbReference type="ARBA" id="ARBA00022729"/>
    </source>
</evidence>
<dbReference type="SUPFAM" id="SSF56935">
    <property type="entry name" value="Porins"/>
    <property type="match status" value="1"/>
</dbReference>
<dbReference type="GO" id="GO:0009279">
    <property type="term" value="C:cell outer membrane"/>
    <property type="evidence" value="ECO:0007669"/>
    <property type="project" value="UniProtKB-SubCell"/>
</dbReference>
<dbReference type="RefSeq" id="WP_160987585.1">
    <property type="nucleotide sequence ID" value="NZ_WVTD01000045.1"/>
</dbReference>
<keyword evidence="9 10" id="KW-0998">Cell outer membrane</keyword>
<dbReference type="InterPro" id="IPR000531">
    <property type="entry name" value="Beta-barrel_TonB"/>
</dbReference>
<evidence type="ECO:0000259" key="13">
    <source>
        <dbReference type="Pfam" id="PF00593"/>
    </source>
</evidence>
<evidence type="ECO:0000256" key="4">
    <source>
        <dbReference type="ARBA" id="ARBA00022692"/>
    </source>
</evidence>
<keyword evidence="5 12" id="KW-0732">Signal</keyword>
<evidence type="ECO:0000256" key="3">
    <source>
        <dbReference type="ARBA" id="ARBA00022452"/>
    </source>
</evidence>
<comment type="subcellular location">
    <subcellularLocation>
        <location evidence="1 10">Cell outer membrane</location>
        <topology evidence="1 10">Multi-pass membrane protein</topology>
    </subcellularLocation>
</comment>
<keyword evidence="16" id="KW-1185">Reference proteome</keyword>
<proteinExistence type="inferred from homology"/>
<dbReference type="Gene3D" id="2.40.170.20">
    <property type="entry name" value="TonB-dependent receptor, beta-barrel domain"/>
    <property type="match status" value="1"/>
</dbReference>
<evidence type="ECO:0000256" key="10">
    <source>
        <dbReference type="PROSITE-ProRule" id="PRU01360"/>
    </source>
</evidence>
<dbReference type="Pfam" id="PF07715">
    <property type="entry name" value="Plug"/>
    <property type="match status" value="1"/>
</dbReference>
<evidence type="ECO:0000256" key="6">
    <source>
        <dbReference type="ARBA" id="ARBA00023077"/>
    </source>
</evidence>
<evidence type="ECO:0000256" key="12">
    <source>
        <dbReference type="SAM" id="SignalP"/>
    </source>
</evidence>
<evidence type="ECO:0000256" key="9">
    <source>
        <dbReference type="ARBA" id="ARBA00023237"/>
    </source>
</evidence>
<feature type="domain" description="TonB-dependent receptor plug" evidence="14">
    <location>
        <begin position="55"/>
        <end position="153"/>
    </location>
</feature>
<evidence type="ECO:0000256" key="11">
    <source>
        <dbReference type="RuleBase" id="RU003357"/>
    </source>
</evidence>
<name>A0A7X4GKI0_9SPHN</name>
<dbReference type="InterPro" id="IPR037066">
    <property type="entry name" value="Plug_dom_sf"/>
</dbReference>
<sequence length="692" mass="76437">MRYALTAVMLLASSAMPAFAQDTPHAPNDQQDNSFRLGEIVVNGVLPQGVEIGSEAVGQEAIYKFDRQSLDEAASLIPGVTAGNSGGSRNERLLFVRGFDRFQVPVSIDGIRVYLPADNRLDYGRFLTPDVAQLQVAKGYASVLDGPGAMGGAVNLVTRKPTKALEIEGRAQLNLDRGVDYGGYNAFGLIGTRQDRWYAQASYTINDTDHWDLPGSFTPTANENGGARDFSATRDWRVNAKVGFTPNATDEYSLSYTRQEGEKNAPLHTTDPISTQRNWSWPYWNIESIYFLSTTALGDRATLRTRVYRNTFNNLLSAFDDRTQTTQTRARAFNSYYEDESWGGSAEVALRPTDADRLSVAFHYRRDQHYEFQQSFPTGFTEPRQRSVEDTYSIAGEYARDLTPTVALTLGASYDWRNLSRAKEYGTPPTGGAARIFSYPLRNADAWNAQGRIEWKPVESSRVYGSISSRARFPTLFERFSTQFGTAASNPGLKAERATNYELGGSHSIGALTVTAALFYSDIDNAIVAVRPAGFPANTAQRRNLGSADYYGAEIGIVARVGPTLDVGANYTHIKRDFAISPQTGVVIPAFALTDVPSDKGFVYASWRPIPRLELTPSVEFASNRTTVTTASPPVYYRTGSYVRTDVRADFALTEQLSMGIGARNLFDEYYTLTDGFPEAGRSFFAVVRARY</sequence>
<evidence type="ECO:0000313" key="15">
    <source>
        <dbReference type="EMBL" id="MYM00351.1"/>
    </source>
</evidence>
<dbReference type="EMBL" id="WVTD01000045">
    <property type="protein sequence ID" value="MYM00351.1"/>
    <property type="molecule type" value="Genomic_DNA"/>
</dbReference>
<keyword evidence="3 10" id="KW-1134">Transmembrane beta strand</keyword>
<dbReference type="PANTHER" id="PTHR30069">
    <property type="entry name" value="TONB-DEPENDENT OUTER MEMBRANE RECEPTOR"/>
    <property type="match status" value="1"/>
</dbReference>
<keyword evidence="2 10" id="KW-0813">Transport</keyword>